<protein>
    <submittedName>
        <fullName evidence="6">LrgB family protein</fullName>
    </submittedName>
</protein>
<reference evidence="7" key="1">
    <citation type="journal article" date="2019" name="Int. J. Syst. Evol. Microbiol.">
        <title>The Global Catalogue of Microorganisms (GCM) 10K type strain sequencing project: providing services to taxonomists for standard genome sequencing and annotation.</title>
        <authorList>
            <consortium name="The Broad Institute Genomics Platform"/>
            <consortium name="The Broad Institute Genome Sequencing Center for Infectious Disease"/>
            <person name="Wu L."/>
            <person name="Ma J."/>
        </authorList>
    </citation>
    <scope>NUCLEOTIDE SEQUENCE [LARGE SCALE GENOMIC DNA]</scope>
    <source>
        <strain evidence="7">JCM 13476</strain>
    </source>
</reference>
<sequence>MTSPDLFATLLWLSVTVVVFAVMDRLSQKLGRPPLGHPVLWSVPVIIAALWVTDTAYDTYAASTAMISFLLGPAVVSMAVPIWEQRKAIRKLAVPLALAVMAGALTAIVSAVGIVWMFGAPLDIMASIAPRSTTTPVGMAVATTLGGIPALAAIIIIFSGVLGAMVATPVLNLMRIRDYRVRGFAVGVAAHGVGSARAFQVSDTAGAYAGLGMALNAVVTATLLSIVAALI</sequence>
<feature type="transmembrane region" description="Helical" evidence="5">
    <location>
        <begin position="59"/>
        <end position="80"/>
    </location>
</feature>
<evidence type="ECO:0000313" key="6">
    <source>
        <dbReference type="EMBL" id="GAA0395903.1"/>
    </source>
</evidence>
<name>A0ABP3IAM8_9CAUL</name>
<evidence type="ECO:0000256" key="3">
    <source>
        <dbReference type="ARBA" id="ARBA00022989"/>
    </source>
</evidence>
<comment type="subcellular location">
    <subcellularLocation>
        <location evidence="1">Membrane</location>
        <topology evidence="1">Multi-pass membrane protein</topology>
    </subcellularLocation>
</comment>
<evidence type="ECO:0000313" key="7">
    <source>
        <dbReference type="Proteomes" id="UP001500791"/>
    </source>
</evidence>
<dbReference type="Proteomes" id="UP001500791">
    <property type="component" value="Unassembled WGS sequence"/>
</dbReference>
<feature type="transmembrane region" description="Helical" evidence="5">
    <location>
        <begin position="92"/>
        <end position="119"/>
    </location>
</feature>
<gene>
    <name evidence="6" type="ORF">GCM10009093_23090</name>
</gene>
<dbReference type="EMBL" id="BAAAEJ010000008">
    <property type="protein sequence ID" value="GAA0395903.1"/>
    <property type="molecule type" value="Genomic_DNA"/>
</dbReference>
<accession>A0ABP3IAM8</accession>
<proteinExistence type="predicted"/>
<comment type="caution">
    <text evidence="6">The sequence shown here is derived from an EMBL/GenBank/DDBJ whole genome shotgun (WGS) entry which is preliminary data.</text>
</comment>
<keyword evidence="3 5" id="KW-1133">Transmembrane helix</keyword>
<evidence type="ECO:0000256" key="5">
    <source>
        <dbReference type="SAM" id="Phobius"/>
    </source>
</evidence>
<evidence type="ECO:0000256" key="1">
    <source>
        <dbReference type="ARBA" id="ARBA00004141"/>
    </source>
</evidence>
<feature type="transmembrane region" description="Helical" evidence="5">
    <location>
        <begin position="205"/>
        <end position="230"/>
    </location>
</feature>
<keyword evidence="2 5" id="KW-0812">Transmembrane</keyword>
<keyword evidence="7" id="KW-1185">Reference proteome</keyword>
<keyword evidence="4 5" id="KW-0472">Membrane</keyword>
<evidence type="ECO:0000256" key="4">
    <source>
        <dbReference type="ARBA" id="ARBA00023136"/>
    </source>
</evidence>
<dbReference type="Pfam" id="PF04172">
    <property type="entry name" value="LrgB"/>
    <property type="match status" value="1"/>
</dbReference>
<feature type="transmembrane region" description="Helical" evidence="5">
    <location>
        <begin position="35"/>
        <end position="53"/>
    </location>
</feature>
<dbReference type="RefSeq" id="WP_167177997.1">
    <property type="nucleotide sequence ID" value="NZ_BAAAEJ010000008.1"/>
</dbReference>
<dbReference type="PANTHER" id="PTHR30249">
    <property type="entry name" value="PUTATIVE SEROTONIN TRANSPORTER"/>
    <property type="match status" value="1"/>
</dbReference>
<evidence type="ECO:0000256" key="2">
    <source>
        <dbReference type="ARBA" id="ARBA00022692"/>
    </source>
</evidence>
<feature type="transmembrane region" description="Helical" evidence="5">
    <location>
        <begin position="6"/>
        <end position="23"/>
    </location>
</feature>
<feature type="transmembrane region" description="Helical" evidence="5">
    <location>
        <begin position="139"/>
        <end position="167"/>
    </location>
</feature>
<organism evidence="6 7">
    <name type="scientific">Brevundimonas terrae</name>
    <dbReference type="NCBI Taxonomy" id="363631"/>
    <lineage>
        <taxon>Bacteria</taxon>
        <taxon>Pseudomonadati</taxon>
        <taxon>Pseudomonadota</taxon>
        <taxon>Alphaproteobacteria</taxon>
        <taxon>Caulobacterales</taxon>
        <taxon>Caulobacteraceae</taxon>
        <taxon>Brevundimonas</taxon>
    </lineage>
</organism>
<dbReference type="PANTHER" id="PTHR30249:SF0">
    <property type="entry name" value="PLASTIDAL GLYCOLATE_GLYCERATE TRANSLOCATOR 1, CHLOROPLASTIC"/>
    <property type="match status" value="1"/>
</dbReference>
<dbReference type="InterPro" id="IPR007300">
    <property type="entry name" value="CidB/LrgB"/>
</dbReference>